<dbReference type="Proteomes" id="UP001153636">
    <property type="component" value="Chromosome 8"/>
</dbReference>
<dbReference type="EMBL" id="OV651820">
    <property type="protein sequence ID" value="CAH1114712.1"/>
    <property type="molecule type" value="Genomic_DNA"/>
</dbReference>
<evidence type="ECO:0000313" key="1">
    <source>
        <dbReference type="EMBL" id="CAH1114712.1"/>
    </source>
</evidence>
<accession>A0A9P0GKR5</accession>
<dbReference type="OrthoDB" id="6784285at2759"/>
<proteinExistence type="predicted"/>
<organism evidence="1 2">
    <name type="scientific">Psylliodes chrysocephalus</name>
    <dbReference type="NCBI Taxonomy" id="3402493"/>
    <lineage>
        <taxon>Eukaryota</taxon>
        <taxon>Metazoa</taxon>
        <taxon>Ecdysozoa</taxon>
        <taxon>Arthropoda</taxon>
        <taxon>Hexapoda</taxon>
        <taxon>Insecta</taxon>
        <taxon>Pterygota</taxon>
        <taxon>Neoptera</taxon>
        <taxon>Endopterygota</taxon>
        <taxon>Coleoptera</taxon>
        <taxon>Polyphaga</taxon>
        <taxon>Cucujiformia</taxon>
        <taxon>Chrysomeloidea</taxon>
        <taxon>Chrysomelidae</taxon>
        <taxon>Galerucinae</taxon>
        <taxon>Alticini</taxon>
        <taxon>Psylliodes</taxon>
    </lineage>
</organism>
<dbReference type="AlphaFoldDB" id="A0A9P0GKR5"/>
<name>A0A9P0GKR5_9CUCU</name>
<keyword evidence="2" id="KW-1185">Reference proteome</keyword>
<protein>
    <submittedName>
        <fullName evidence="1">Uncharacterized protein</fullName>
    </submittedName>
</protein>
<sequence length="235" mass="27714">MAWRSKKILDKPEGGVFRPNNSRNNRFSNIVDDIKDFISDESNQGLGPYGFNSDSETYGDLPIKSKTRKKRVQVKKSTWFADRNKQLRGKGRKYYGRKREENAWNYEKTKEPRIIKPRCNCKQRSETGTMKCSLVTEDKIMQIYKDFWNMDWGQKKVYVTQVPIKRSRDRNVDTEFRRNQTLQYHLKDQCPKCASYGVGQISAEEYAIHQAKEEDARAEKTKDKEEEKIAFTVDL</sequence>
<evidence type="ECO:0000313" key="2">
    <source>
        <dbReference type="Proteomes" id="UP001153636"/>
    </source>
</evidence>
<reference evidence="1" key="1">
    <citation type="submission" date="2022-01" db="EMBL/GenBank/DDBJ databases">
        <authorList>
            <person name="King R."/>
        </authorList>
    </citation>
    <scope>NUCLEOTIDE SEQUENCE</scope>
</reference>
<gene>
    <name evidence="1" type="ORF">PSYICH_LOCUS14199</name>
</gene>